<dbReference type="InterPro" id="IPR001927">
    <property type="entry name" value="Na/Gal_symport"/>
</dbReference>
<dbReference type="InterPro" id="IPR036259">
    <property type="entry name" value="MFS_trans_sf"/>
</dbReference>
<dbReference type="GO" id="GO:0006814">
    <property type="term" value="P:sodium ion transport"/>
    <property type="evidence" value="ECO:0007669"/>
    <property type="project" value="InterPro"/>
</dbReference>
<comment type="similarity">
    <text evidence="1">Belongs to the sodium:galactoside symporter (TC 2.A.2) family.</text>
</comment>
<feature type="transmembrane region" description="Helical" evidence="2">
    <location>
        <begin position="41"/>
        <end position="60"/>
    </location>
</feature>
<gene>
    <name evidence="3" type="ORF">ETEE_2671</name>
</gene>
<evidence type="ECO:0000256" key="2">
    <source>
        <dbReference type="SAM" id="Phobius"/>
    </source>
</evidence>
<evidence type="ECO:0000256" key="1">
    <source>
        <dbReference type="ARBA" id="ARBA00009617"/>
    </source>
</evidence>
<dbReference type="KEGG" id="ete:ETEE_2671"/>
<dbReference type="Gene3D" id="1.20.1250.20">
    <property type="entry name" value="MFS general substrate transporter like domains"/>
    <property type="match status" value="2"/>
</dbReference>
<dbReference type="PANTHER" id="PTHR11328">
    <property type="entry name" value="MAJOR FACILITATOR SUPERFAMILY DOMAIN-CONTAINING PROTEIN"/>
    <property type="match status" value="1"/>
</dbReference>
<feature type="transmembrane region" description="Helical" evidence="2">
    <location>
        <begin position="320"/>
        <end position="339"/>
    </location>
</feature>
<keyword evidence="2" id="KW-1133">Transmembrane helix</keyword>
<sequence>MERLTLSDRLCYAVGGGFASNLSFYAMLVFFITYASDIYGVNPATVGAITLAARGIDAFIDPIMGAIGDRTRTRMGKYRFWIITSAPVLGFTTWLVFASPALSSFGRVIYIAGIYMLYSIVSTVSNIPYHSLTAYVTDKVNDRSNIVLLKQFTGIIAQFIVSAGGIYILSAFSQTKDAAGHAVVDIHSYQYLGLLFGVVTTLGFWICAYGARRQDNWQRIQSDDAAMNNGAKTDKTHIVIAVFKHMSLAFRSRSLACLALASSANTLALAITAGVTVQFYTWVLHNTKLLATGALLNMIFGASMYLVVKWLVHRYGNKTAFVTVCFIAIIPSLLLWLTFSPDNVTYTLVLLACVMAFCQGGSLITWMMVTDCADELRWKTKQNAAGIASSTLTFSNKFGSAVGAFVLGWMLDLIGYMPGTATQTDGALHGLTTLMVLTPVCGQLLSLLAMVFYSLNRKNHKEICMKLLGSGE</sequence>
<dbReference type="CDD" id="cd17332">
    <property type="entry name" value="MFS_MelB_like"/>
    <property type="match status" value="1"/>
</dbReference>
<accession>A0A076LKY9</accession>
<evidence type="ECO:0000313" key="3">
    <source>
        <dbReference type="EMBL" id="AIJ09105.1"/>
    </source>
</evidence>
<feature type="transmembrane region" description="Helical" evidence="2">
    <location>
        <begin position="108"/>
        <end position="127"/>
    </location>
</feature>
<feature type="transmembrane region" description="Helical" evidence="2">
    <location>
        <begin position="255"/>
        <end position="283"/>
    </location>
</feature>
<dbReference type="EMBL" id="CP006664">
    <property type="protein sequence ID" value="AIJ09105.1"/>
    <property type="molecule type" value="Genomic_DNA"/>
</dbReference>
<organism evidence="3 4">
    <name type="scientific">Edwardsiella anguillarum ET080813</name>
    <dbReference type="NCBI Taxonomy" id="667120"/>
    <lineage>
        <taxon>Bacteria</taxon>
        <taxon>Pseudomonadati</taxon>
        <taxon>Pseudomonadota</taxon>
        <taxon>Gammaproteobacteria</taxon>
        <taxon>Enterobacterales</taxon>
        <taxon>Hafniaceae</taxon>
        <taxon>Edwardsiella</taxon>
    </lineage>
</organism>
<reference evidence="3 4" key="1">
    <citation type="journal article" date="2012" name="PLoS ONE">
        <title>Edwardsiella comparative phylogenomics reveal the new intra/inter-species taxonomic relationships, virulence evolution and niche adaptation mechanisms.</title>
        <authorList>
            <person name="Yang M."/>
            <person name="Lv Y."/>
            <person name="Xiao J."/>
            <person name="Wu H."/>
            <person name="Zheng H."/>
            <person name="Liu Q."/>
            <person name="Zhang Y."/>
            <person name="Wang Q."/>
        </authorList>
    </citation>
    <scope>NUCLEOTIDE SEQUENCE [LARGE SCALE GENOMIC DNA]</scope>
    <source>
        <strain evidence="4">080813</strain>
    </source>
</reference>
<feature type="transmembrane region" description="Helical" evidence="2">
    <location>
        <begin position="80"/>
        <end position="102"/>
    </location>
</feature>
<feature type="transmembrane region" description="Helical" evidence="2">
    <location>
        <begin position="189"/>
        <end position="211"/>
    </location>
</feature>
<dbReference type="GO" id="GO:0005886">
    <property type="term" value="C:plasma membrane"/>
    <property type="evidence" value="ECO:0007669"/>
    <property type="project" value="TreeGrafter"/>
</dbReference>
<dbReference type="SUPFAM" id="SSF103473">
    <property type="entry name" value="MFS general substrate transporter"/>
    <property type="match status" value="1"/>
</dbReference>
<keyword evidence="2" id="KW-0472">Membrane</keyword>
<feature type="transmembrane region" description="Helical" evidence="2">
    <location>
        <begin position="431"/>
        <end position="455"/>
    </location>
</feature>
<dbReference type="Pfam" id="PF13347">
    <property type="entry name" value="MFS_2"/>
    <property type="match status" value="1"/>
</dbReference>
<dbReference type="RefSeq" id="WP_045426404.1">
    <property type="nucleotide sequence ID" value="NZ_CP006664.1"/>
</dbReference>
<dbReference type="Proteomes" id="UP000028681">
    <property type="component" value="Chromosome"/>
</dbReference>
<dbReference type="NCBIfam" id="TIGR00792">
    <property type="entry name" value="gph"/>
    <property type="match status" value="1"/>
</dbReference>
<protein>
    <submittedName>
        <fullName evidence="3">Melibiose carrier protein, Na+/melibiose symporter</fullName>
    </submittedName>
</protein>
<keyword evidence="2" id="KW-0812">Transmembrane</keyword>
<evidence type="ECO:0000313" key="4">
    <source>
        <dbReference type="Proteomes" id="UP000028681"/>
    </source>
</evidence>
<name>A0A076LKY9_9GAMM</name>
<dbReference type="GO" id="GO:0008643">
    <property type="term" value="P:carbohydrate transport"/>
    <property type="evidence" value="ECO:0007669"/>
    <property type="project" value="InterPro"/>
</dbReference>
<dbReference type="GeneID" id="33940208"/>
<dbReference type="GO" id="GO:0015293">
    <property type="term" value="F:symporter activity"/>
    <property type="evidence" value="ECO:0007669"/>
    <property type="project" value="InterPro"/>
</dbReference>
<dbReference type="PANTHER" id="PTHR11328:SF24">
    <property type="entry name" value="MAJOR FACILITATOR SUPERFAMILY (MFS) PROFILE DOMAIN-CONTAINING PROTEIN"/>
    <property type="match status" value="1"/>
</dbReference>
<proteinExistence type="inferred from homology"/>
<feature type="transmembrane region" description="Helical" evidence="2">
    <location>
        <begin position="12"/>
        <end position="35"/>
    </location>
</feature>
<dbReference type="AlphaFoldDB" id="A0A076LKY9"/>
<dbReference type="HOGENOM" id="CLU_027408_0_3_6"/>
<feature type="transmembrane region" description="Helical" evidence="2">
    <location>
        <begin position="148"/>
        <end position="169"/>
    </location>
</feature>
<feature type="transmembrane region" description="Helical" evidence="2">
    <location>
        <begin position="398"/>
        <end position="419"/>
    </location>
</feature>
<dbReference type="InterPro" id="IPR039672">
    <property type="entry name" value="MFS_2"/>
</dbReference>
<feature type="transmembrane region" description="Helical" evidence="2">
    <location>
        <begin position="345"/>
        <end position="369"/>
    </location>
</feature>
<feature type="transmembrane region" description="Helical" evidence="2">
    <location>
        <begin position="289"/>
        <end position="308"/>
    </location>
</feature>